<dbReference type="GeneID" id="11532264"/>
<dbReference type="EMBL" id="HE612856">
    <property type="protein sequence ID" value="CCE61670.1"/>
    <property type="molecule type" value="Genomic_DNA"/>
</dbReference>
<dbReference type="eggNOG" id="KOG2073">
    <property type="taxonomic scope" value="Eukaryota"/>
</dbReference>
<accession>G8BP42</accession>
<protein>
    <submittedName>
        <fullName evidence="3">Uncharacterized protein</fullName>
    </submittedName>
</protein>
<evidence type="ECO:0000256" key="2">
    <source>
        <dbReference type="SAM" id="MobiDB-lite"/>
    </source>
</evidence>
<gene>
    <name evidence="3" type="primary">TPHA0A05960</name>
    <name evidence="3" type="ordered locus">TPHA_0A05960</name>
</gene>
<sequence>MPFWPINGGLDRHSEDDINSTLNEYLTLLDRLKRNNSTIEGYIKDEVMKYSKDLTGTGLGGSNNGDGELAFTPEFESNVFRNLDMDKSTLLFCDSSRKDSLEKSPDVVMIPEGGSIPMSKLDDNEINQNLEEDDLDRLNSSFIENLLNERENLVTELVQNENSNLLDFMCLGFFIKPLNDKANKMHYEKVLNLEYLIDKLLEEIDEIENYPAYSDCSEEQKKSLSHVNTIASILSLNSTLLVDAIFTNNGKHKTLQKLWSIIKSKHLKNEESSGSNIFLKIHNNLLSINKDDYIKFLMNNTQLVDDFLSFIDSSVLMDFLLQCIATDSKDNSNGFLSLLESQNLMTKLLDIVEDPTYPACCKSSASDVLKAIIAISANSQVHEMTIGPNILTRKLASPSMVNRVLAIIVEKKGYSLNIIIGVIIELIRKNNHDFDHINILNETLNSSPPSDRDPIYLGYLLTIFAENLQTIYQILIDVENDDTIPLLENQIGQKFKPLGFERLKIVELIAELLHCSNMGILNSKNSMQIAIERDQYRLNKDGKKINDKVSIEVEEESYDTPYISEESNAKLRTDPSPGDLFKIRLYDLGILSKLLNLFLEYQFNSFWDNVVYDIIQQICNGRMDITYNAFLVYDLFDSKLAMKYRDTNVSELMEKGFKQVDDFDIINNFILKGYKNSYDFYEKMNTNLGYMGHLVLIAEEIVKFSNTFDVKLISPDIYEKLQDHDWLHYSNEVLAETRVMYSKILSGGTFVEDESGNITPQIPDDNNPSESNNDTDMLENDNEPLDHIASPDNKVINLARDRTMKKRVCNINDLEDKLDYSTESDLHEKLREILIERSQREVDERNKANGVIVLGPTG</sequence>
<evidence type="ECO:0000256" key="1">
    <source>
        <dbReference type="ARBA" id="ARBA00006180"/>
    </source>
</evidence>
<dbReference type="RefSeq" id="XP_003684104.1">
    <property type="nucleotide sequence ID" value="XM_003684056.1"/>
</dbReference>
<dbReference type="HOGENOM" id="CLU_003676_2_1_1"/>
<dbReference type="PANTHER" id="PTHR12634:SF14">
    <property type="entry name" value="SIT4-ASSOCIATING PROTEIN SAP155-RELATED"/>
    <property type="match status" value="1"/>
</dbReference>
<dbReference type="STRING" id="1071381.G8BP42"/>
<dbReference type="GO" id="GO:0005829">
    <property type="term" value="C:cytosol"/>
    <property type="evidence" value="ECO:0007669"/>
    <property type="project" value="TreeGrafter"/>
</dbReference>
<proteinExistence type="inferred from homology"/>
<keyword evidence="4" id="KW-1185">Reference proteome</keyword>
<dbReference type="GO" id="GO:0000082">
    <property type="term" value="P:G1/S transition of mitotic cell cycle"/>
    <property type="evidence" value="ECO:0007669"/>
    <property type="project" value="EnsemblFungi"/>
</dbReference>
<dbReference type="GO" id="GO:0019903">
    <property type="term" value="F:protein phosphatase binding"/>
    <property type="evidence" value="ECO:0007669"/>
    <property type="project" value="InterPro"/>
</dbReference>
<organism evidence="3 4">
    <name type="scientific">Tetrapisispora phaffii (strain ATCC 24235 / CBS 4417 / NBRC 1672 / NRRL Y-8282 / UCD 70-5)</name>
    <name type="common">Yeast</name>
    <name type="synonym">Fabospora phaffii</name>
    <dbReference type="NCBI Taxonomy" id="1071381"/>
    <lineage>
        <taxon>Eukaryota</taxon>
        <taxon>Fungi</taxon>
        <taxon>Dikarya</taxon>
        <taxon>Ascomycota</taxon>
        <taxon>Saccharomycotina</taxon>
        <taxon>Saccharomycetes</taxon>
        <taxon>Saccharomycetales</taxon>
        <taxon>Saccharomycetaceae</taxon>
        <taxon>Tetrapisispora</taxon>
    </lineage>
</organism>
<feature type="region of interest" description="Disordered" evidence="2">
    <location>
        <begin position="752"/>
        <end position="786"/>
    </location>
</feature>
<dbReference type="GO" id="GO:0005634">
    <property type="term" value="C:nucleus"/>
    <property type="evidence" value="ECO:0007669"/>
    <property type="project" value="TreeGrafter"/>
</dbReference>
<dbReference type="KEGG" id="tpf:TPHA_0A05960"/>
<comment type="similarity">
    <text evidence="1">Belongs to the SAPS family.</text>
</comment>
<dbReference type="PANTHER" id="PTHR12634">
    <property type="entry name" value="SIT4 YEAST -ASSOCIATING PROTEIN-RELATED"/>
    <property type="match status" value="1"/>
</dbReference>
<dbReference type="GO" id="GO:0019888">
    <property type="term" value="F:protein phosphatase regulator activity"/>
    <property type="evidence" value="ECO:0007669"/>
    <property type="project" value="TreeGrafter"/>
</dbReference>
<evidence type="ECO:0000313" key="3">
    <source>
        <dbReference type="EMBL" id="CCE61670.1"/>
    </source>
</evidence>
<dbReference type="Pfam" id="PF04499">
    <property type="entry name" value="SAPS"/>
    <property type="match status" value="1"/>
</dbReference>
<reference evidence="3 4" key="1">
    <citation type="journal article" date="2011" name="Proc. Natl. Acad. Sci. U.S.A.">
        <title>Evolutionary erosion of yeast sex chromosomes by mating-type switching accidents.</title>
        <authorList>
            <person name="Gordon J.L."/>
            <person name="Armisen D."/>
            <person name="Proux-Wera E."/>
            <person name="Oheigeartaigh S.S."/>
            <person name="Byrne K.P."/>
            <person name="Wolfe K.H."/>
        </authorList>
    </citation>
    <scope>NUCLEOTIDE SEQUENCE [LARGE SCALE GENOMIC DNA]</scope>
    <source>
        <strain evidence="4">ATCC 24235 / CBS 4417 / NBRC 1672 / NRRL Y-8282 / UCD 70-5</strain>
    </source>
</reference>
<evidence type="ECO:0000313" key="4">
    <source>
        <dbReference type="Proteomes" id="UP000005666"/>
    </source>
</evidence>
<dbReference type="InterPro" id="IPR007587">
    <property type="entry name" value="SAPS"/>
</dbReference>
<dbReference type="AlphaFoldDB" id="G8BP42"/>
<name>G8BP42_TETPH</name>
<dbReference type="Proteomes" id="UP000005666">
    <property type="component" value="Chromosome 1"/>
</dbReference>
<feature type="compositionally biased region" description="Low complexity" evidence="2">
    <location>
        <begin position="763"/>
        <end position="775"/>
    </location>
</feature>
<dbReference type="OrthoDB" id="295029at2759"/>